<evidence type="ECO:0000256" key="1">
    <source>
        <dbReference type="ARBA" id="ARBA00001968"/>
    </source>
</evidence>
<dbReference type="GO" id="GO:0008168">
    <property type="term" value="F:methyltransferase activity"/>
    <property type="evidence" value="ECO:0007669"/>
    <property type="project" value="UniProtKB-KW"/>
</dbReference>
<comment type="cofactor">
    <cofactor evidence="5">
        <name>Mg(2+)</name>
        <dbReference type="ChEBI" id="CHEBI:18420"/>
    </cofactor>
</comment>
<evidence type="ECO:0000313" key="6">
    <source>
        <dbReference type="EMBL" id="ORM71553.1"/>
    </source>
</evidence>
<accession>A0A1X1D4F5</accession>
<dbReference type="InterPro" id="IPR005493">
    <property type="entry name" value="RraA/RraA-like"/>
</dbReference>
<evidence type="ECO:0000256" key="2">
    <source>
        <dbReference type="ARBA" id="ARBA00016549"/>
    </source>
</evidence>
<dbReference type="InterPro" id="IPR036704">
    <property type="entry name" value="RraA/RraA-like_sf"/>
</dbReference>
<keyword evidence="6" id="KW-0489">Methyltransferase</keyword>
<dbReference type="GO" id="GO:0047443">
    <property type="term" value="F:4-hydroxy-4-methyl-2-oxoglutarate aldolase activity"/>
    <property type="evidence" value="ECO:0007669"/>
    <property type="project" value="TreeGrafter"/>
</dbReference>
<comment type="caution">
    <text evidence="6">The sequence shown here is derived from an EMBL/GenBank/DDBJ whole genome shotgun (WGS) entry which is preliminary data.</text>
</comment>
<dbReference type="CDD" id="cd16841">
    <property type="entry name" value="RraA_family"/>
    <property type="match status" value="1"/>
</dbReference>
<dbReference type="SUPFAM" id="SSF89562">
    <property type="entry name" value="RraA-like"/>
    <property type="match status" value="1"/>
</dbReference>
<dbReference type="Proteomes" id="UP000193558">
    <property type="component" value="Unassembled WGS sequence"/>
</dbReference>
<dbReference type="RefSeq" id="WP_084931124.1">
    <property type="nucleotide sequence ID" value="NZ_MLFR01000001.1"/>
</dbReference>
<dbReference type="GO" id="GO:0046872">
    <property type="term" value="F:metal ion binding"/>
    <property type="evidence" value="ECO:0007669"/>
    <property type="project" value="UniProtKB-KW"/>
</dbReference>
<dbReference type="EMBL" id="MLFR01000001">
    <property type="protein sequence ID" value="ORM71553.1"/>
    <property type="molecule type" value="Genomic_DNA"/>
</dbReference>
<evidence type="ECO:0000256" key="3">
    <source>
        <dbReference type="ARBA" id="ARBA00029596"/>
    </source>
</evidence>
<comment type="cofactor">
    <cofactor evidence="1">
        <name>a divalent metal cation</name>
        <dbReference type="ChEBI" id="CHEBI:60240"/>
    </cofactor>
</comment>
<gene>
    <name evidence="6" type="ORF">HA51_00265</name>
</gene>
<keyword evidence="6" id="KW-0808">Transferase</keyword>
<keyword evidence="5" id="KW-0460">Magnesium</keyword>
<evidence type="ECO:0000313" key="7">
    <source>
        <dbReference type="Proteomes" id="UP000193558"/>
    </source>
</evidence>
<feature type="binding site" evidence="5">
    <location>
        <position position="118"/>
    </location>
    <ligand>
        <name>Mg(2+)</name>
        <dbReference type="ChEBI" id="CHEBI:18420"/>
    </ligand>
</feature>
<feature type="binding site" evidence="5">
    <location>
        <position position="117"/>
    </location>
    <ligand>
        <name>substrate</name>
    </ligand>
</feature>
<dbReference type="PANTHER" id="PTHR33254">
    <property type="entry name" value="4-HYDROXY-4-METHYL-2-OXOGLUTARATE ALDOLASE 3-RELATED"/>
    <property type="match status" value="1"/>
</dbReference>
<keyword evidence="5" id="KW-0479">Metal-binding</keyword>
<dbReference type="PANTHER" id="PTHR33254:SF4">
    <property type="entry name" value="4-HYDROXY-4-METHYL-2-OXOGLUTARATE ALDOLASE 3-RELATED"/>
    <property type="match status" value="1"/>
</dbReference>
<dbReference type="Gene3D" id="3.50.30.40">
    <property type="entry name" value="Ribonuclease E inhibitor RraA/RraA-like"/>
    <property type="match status" value="1"/>
</dbReference>
<sequence length="218" mass="23247">MYSKEIIDGYRAIYSTASIADACDIIVGKTMFLPFEVKNRINDKKIVGPAVTILEDVTEEKVPPQHALDAIDESEAGSVIVIGGAAALETVAVWGGLMTAGAVANKHEGAVLMGGVRDLIEIRRDYDFPVFAKTVTPGTTLGRFKTLSSNKPVQMGDVTVHPGDLIIGDVDGVVCVPQEHVEAVLELSVSIDSRELEQAKLIIASGSLREGLAKYGRI</sequence>
<dbReference type="GO" id="GO:0008948">
    <property type="term" value="F:oxaloacetate decarboxylase activity"/>
    <property type="evidence" value="ECO:0007669"/>
    <property type="project" value="TreeGrafter"/>
</dbReference>
<dbReference type="AlphaFoldDB" id="A0A1X1D4F5"/>
<evidence type="ECO:0000256" key="5">
    <source>
        <dbReference type="PIRSR" id="PIRSR605493-1"/>
    </source>
</evidence>
<protein>
    <recommendedName>
        <fullName evidence="2">Putative 4-hydroxy-4-methyl-2-oxoglutarate aldolase</fullName>
    </recommendedName>
    <alternativeName>
        <fullName evidence="3">Regulator of ribonuclease activity homolog</fullName>
    </alternativeName>
    <alternativeName>
        <fullName evidence="4">RraA-like protein</fullName>
    </alternativeName>
</protein>
<dbReference type="GO" id="GO:0032259">
    <property type="term" value="P:methylation"/>
    <property type="evidence" value="ECO:0007669"/>
    <property type="project" value="UniProtKB-KW"/>
</dbReference>
<reference evidence="6 7" key="1">
    <citation type="journal article" date="2017" name="Antonie Van Leeuwenhoek">
        <title>Phylogenomic resolution of the bacterial genus Pantoea and its relationship with Erwinia and Tatumella.</title>
        <authorList>
            <person name="Palmer M."/>
            <person name="Steenkamp E.T."/>
            <person name="Coetzee M.P."/>
            <person name="Chan W.Y."/>
            <person name="van Zyl E."/>
            <person name="De Maayer P."/>
            <person name="Coutinho T.A."/>
            <person name="Blom J."/>
            <person name="Smits T.H."/>
            <person name="Duffy B."/>
            <person name="Venter S.N."/>
        </authorList>
    </citation>
    <scope>NUCLEOTIDE SEQUENCE [LARGE SCALE GENOMIC DNA]</scope>
    <source>
        <strain evidence="6 7">LMG 26275</strain>
    </source>
</reference>
<organism evidence="6 7">
    <name type="scientific">Pantoea rwandensis</name>
    <dbReference type="NCBI Taxonomy" id="1076550"/>
    <lineage>
        <taxon>Bacteria</taxon>
        <taxon>Pseudomonadati</taxon>
        <taxon>Pseudomonadota</taxon>
        <taxon>Gammaproteobacteria</taxon>
        <taxon>Enterobacterales</taxon>
        <taxon>Erwiniaceae</taxon>
        <taxon>Pantoea</taxon>
    </lineage>
</organism>
<evidence type="ECO:0000256" key="4">
    <source>
        <dbReference type="ARBA" id="ARBA00030169"/>
    </source>
</evidence>
<dbReference type="Pfam" id="PF03737">
    <property type="entry name" value="RraA-like"/>
    <property type="match status" value="1"/>
</dbReference>
<dbReference type="OrthoDB" id="8717144at2"/>
<name>A0A1X1D4F5_9GAMM</name>
<proteinExistence type="predicted"/>
<feature type="binding site" evidence="5">
    <location>
        <begin position="95"/>
        <end position="98"/>
    </location>
    <ligand>
        <name>substrate</name>
    </ligand>
</feature>